<evidence type="ECO:0000313" key="4">
    <source>
        <dbReference type="EnsemblMetazoa" id="G1748.7:cds"/>
    </source>
</evidence>
<dbReference type="EnsemblMetazoa" id="G1748.7">
    <property type="protein sequence ID" value="G1748.7:cds"/>
    <property type="gene ID" value="G1748"/>
</dbReference>
<dbReference type="GO" id="GO:0032222">
    <property type="term" value="P:regulation of synaptic transmission, cholinergic"/>
    <property type="evidence" value="ECO:0007669"/>
    <property type="project" value="InterPro"/>
</dbReference>
<proteinExistence type="predicted"/>
<dbReference type="Proteomes" id="UP000005408">
    <property type="component" value="Unassembled WGS sequence"/>
</dbReference>
<evidence type="ECO:0000256" key="2">
    <source>
        <dbReference type="ARBA" id="ARBA00023180"/>
    </source>
</evidence>
<sequence length="147" mass="16562">MIECFLKIQSSTSSISIYKHLYNLCFTASAIECFECNSRDPDPNIADKCKNSPSALMSMPQYYKNCSDASARCRKIQQEVDKDERTIRQCATTLNNVVGCFKRTGTYKIKMEYCECDADGCNSAPRISLSIATAFSLMMGVLLFYFV</sequence>
<reference evidence="4" key="1">
    <citation type="submission" date="2022-08" db="UniProtKB">
        <authorList>
            <consortium name="EnsemblMetazoa"/>
        </authorList>
    </citation>
    <scope>IDENTIFICATION</scope>
    <source>
        <strain evidence="4">05x7-T-G4-1.051#20</strain>
    </source>
</reference>
<dbReference type="PANTHER" id="PTHR33562">
    <property type="entry name" value="ATILLA, ISOFORM B-RELATED-RELATED"/>
    <property type="match status" value="1"/>
</dbReference>
<name>A0A8W8J7X5_MAGGI</name>
<feature type="transmembrane region" description="Helical" evidence="3">
    <location>
        <begin position="127"/>
        <end position="146"/>
    </location>
</feature>
<keyword evidence="1" id="KW-0732">Signal</keyword>
<evidence type="ECO:0000256" key="1">
    <source>
        <dbReference type="ARBA" id="ARBA00022729"/>
    </source>
</evidence>
<evidence type="ECO:0008006" key="6">
    <source>
        <dbReference type="Google" id="ProtNLM"/>
    </source>
</evidence>
<evidence type="ECO:0000313" key="5">
    <source>
        <dbReference type="Proteomes" id="UP000005408"/>
    </source>
</evidence>
<organism evidence="4 5">
    <name type="scientific">Magallana gigas</name>
    <name type="common">Pacific oyster</name>
    <name type="synonym">Crassostrea gigas</name>
    <dbReference type="NCBI Taxonomy" id="29159"/>
    <lineage>
        <taxon>Eukaryota</taxon>
        <taxon>Metazoa</taxon>
        <taxon>Spiralia</taxon>
        <taxon>Lophotrochozoa</taxon>
        <taxon>Mollusca</taxon>
        <taxon>Bivalvia</taxon>
        <taxon>Autobranchia</taxon>
        <taxon>Pteriomorphia</taxon>
        <taxon>Ostreida</taxon>
        <taxon>Ostreoidea</taxon>
        <taxon>Ostreidae</taxon>
        <taxon>Magallana</taxon>
    </lineage>
</organism>
<keyword evidence="5" id="KW-1185">Reference proteome</keyword>
<keyword evidence="3" id="KW-0472">Membrane</keyword>
<keyword evidence="3" id="KW-1133">Transmembrane helix</keyword>
<dbReference type="InterPro" id="IPR050975">
    <property type="entry name" value="Sleep_regulator"/>
</dbReference>
<dbReference type="AlphaFoldDB" id="A0A8W8J7X5"/>
<keyword evidence="2" id="KW-0325">Glycoprotein</keyword>
<dbReference type="InterPro" id="IPR031424">
    <property type="entry name" value="QVR-like"/>
</dbReference>
<dbReference type="PANTHER" id="PTHR33562:SF2">
    <property type="entry name" value="PROTEIN QUIVER"/>
    <property type="match status" value="1"/>
</dbReference>
<dbReference type="Pfam" id="PF17064">
    <property type="entry name" value="QVR"/>
    <property type="match status" value="1"/>
</dbReference>
<evidence type="ECO:0000256" key="3">
    <source>
        <dbReference type="SAM" id="Phobius"/>
    </source>
</evidence>
<keyword evidence="3" id="KW-0812">Transmembrane</keyword>
<protein>
    <recommendedName>
        <fullName evidence="6">Protein quiver</fullName>
    </recommendedName>
</protein>
<accession>A0A8W8J7X5</accession>
<dbReference type="GO" id="GO:0030431">
    <property type="term" value="P:sleep"/>
    <property type="evidence" value="ECO:0007669"/>
    <property type="project" value="InterPro"/>
</dbReference>